<evidence type="ECO:0000256" key="2">
    <source>
        <dbReference type="SAM" id="MobiDB-lite"/>
    </source>
</evidence>
<feature type="chain" id="PRO_5039527077" evidence="3">
    <location>
        <begin position="26"/>
        <end position="207"/>
    </location>
</feature>
<gene>
    <name evidence="4" type="ORF">OVN18_07520</name>
</gene>
<dbReference type="KEGG" id="mdb:OVN18_07520"/>
<name>A0A9E8MIY5_9MICO</name>
<dbReference type="RefSeq" id="WP_267780089.1">
    <property type="nucleotide sequence ID" value="NZ_CP113089.1"/>
</dbReference>
<sequence>MPRLRLAGPAITLAVVVGLSGCAGAGAPESAVRDAPPAPTAAPSIPPPPPAPAPAAPAPPPVGVAVPAIALEAPLIDLGIEPDGTMEVPSDFDEVGWFTGGGRPGGSGPTVIAAHVDSPTGPAAFIDLDRVAVGDAVTVTDAEGTAHDYVVTRVEQYPKDAFPTAEVFGASARDELRLITCTGVFDPDAASYVDNLVVYAERAGQAP</sequence>
<dbReference type="EMBL" id="CP113089">
    <property type="protein sequence ID" value="WAB80424.1"/>
    <property type="molecule type" value="Genomic_DNA"/>
</dbReference>
<feature type="compositionally biased region" description="Pro residues" evidence="2">
    <location>
        <begin position="36"/>
        <end position="58"/>
    </location>
</feature>
<evidence type="ECO:0000256" key="1">
    <source>
        <dbReference type="ARBA" id="ARBA00022801"/>
    </source>
</evidence>
<dbReference type="InterPro" id="IPR042001">
    <property type="entry name" value="Sortase_F"/>
</dbReference>
<dbReference type="CDD" id="cd05829">
    <property type="entry name" value="Sortase_F"/>
    <property type="match status" value="1"/>
</dbReference>
<evidence type="ECO:0000256" key="3">
    <source>
        <dbReference type="SAM" id="SignalP"/>
    </source>
</evidence>
<dbReference type="InterPro" id="IPR023365">
    <property type="entry name" value="Sortase_dom-sf"/>
</dbReference>
<dbReference type="InterPro" id="IPR005754">
    <property type="entry name" value="Sortase"/>
</dbReference>
<evidence type="ECO:0000313" key="5">
    <source>
        <dbReference type="Proteomes" id="UP001164706"/>
    </source>
</evidence>
<dbReference type="Gene3D" id="2.40.260.10">
    <property type="entry name" value="Sortase"/>
    <property type="match status" value="1"/>
</dbReference>
<proteinExistence type="predicted"/>
<organism evidence="4 5">
    <name type="scientific">Microcella daejeonensis</name>
    <dbReference type="NCBI Taxonomy" id="2994971"/>
    <lineage>
        <taxon>Bacteria</taxon>
        <taxon>Bacillati</taxon>
        <taxon>Actinomycetota</taxon>
        <taxon>Actinomycetes</taxon>
        <taxon>Micrococcales</taxon>
        <taxon>Microbacteriaceae</taxon>
        <taxon>Microcella</taxon>
    </lineage>
</organism>
<dbReference type="SUPFAM" id="SSF63817">
    <property type="entry name" value="Sortase"/>
    <property type="match status" value="1"/>
</dbReference>
<dbReference type="Proteomes" id="UP001164706">
    <property type="component" value="Chromosome"/>
</dbReference>
<protein>
    <submittedName>
        <fullName evidence="4">Class F sortase</fullName>
    </submittedName>
</protein>
<keyword evidence="1" id="KW-0378">Hydrolase</keyword>
<feature type="region of interest" description="Disordered" evidence="2">
    <location>
        <begin position="27"/>
        <end position="58"/>
    </location>
</feature>
<keyword evidence="3" id="KW-0732">Signal</keyword>
<accession>A0A9E8MIY5</accession>
<reference evidence="4" key="1">
    <citation type="submission" date="2022-11" db="EMBL/GenBank/DDBJ databases">
        <title>Description of Microcella daejonensis nov. sp, isolated from riverside soil.</title>
        <authorList>
            <person name="Molina K.M."/>
            <person name="Kim S.B."/>
        </authorList>
    </citation>
    <scope>NUCLEOTIDE SEQUENCE</scope>
    <source>
        <strain evidence="4">MMS21-STM12</strain>
    </source>
</reference>
<dbReference type="GO" id="GO:0016787">
    <property type="term" value="F:hydrolase activity"/>
    <property type="evidence" value="ECO:0007669"/>
    <property type="project" value="UniProtKB-KW"/>
</dbReference>
<dbReference type="AlphaFoldDB" id="A0A9E8MIY5"/>
<keyword evidence="5" id="KW-1185">Reference proteome</keyword>
<dbReference type="PROSITE" id="PS51257">
    <property type="entry name" value="PROKAR_LIPOPROTEIN"/>
    <property type="match status" value="1"/>
</dbReference>
<dbReference type="Pfam" id="PF04203">
    <property type="entry name" value="Sortase"/>
    <property type="match status" value="1"/>
</dbReference>
<evidence type="ECO:0000313" key="4">
    <source>
        <dbReference type="EMBL" id="WAB80424.1"/>
    </source>
</evidence>
<feature type="signal peptide" evidence="3">
    <location>
        <begin position="1"/>
        <end position="25"/>
    </location>
</feature>